<dbReference type="SMART" id="SM00192">
    <property type="entry name" value="LDLa"/>
    <property type="match status" value="1"/>
</dbReference>
<dbReference type="PROSITE" id="PS01209">
    <property type="entry name" value="LDLRA_1"/>
    <property type="match status" value="1"/>
</dbReference>
<evidence type="ECO:0000256" key="2">
    <source>
        <dbReference type="ARBA" id="ARBA00023180"/>
    </source>
</evidence>
<dbReference type="PROSITE" id="PS50068">
    <property type="entry name" value="LDLRA_2"/>
    <property type="match status" value="1"/>
</dbReference>
<dbReference type="EMBL" id="CAJDYZ010002054">
    <property type="protein sequence ID" value="CAD1469248.1"/>
    <property type="molecule type" value="Genomic_DNA"/>
</dbReference>
<gene>
    <name evidence="5" type="ORF">MHI_LOCUS116783</name>
</gene>
<reference evidence="5" key="1">
    <citation type="submission" date="2020-07" db="EMBL/GenBank/DDBJ databases">
        <authorList>
            <person name="Nazaruddin N."/>
        </authorList>
    </citation>
    <scope>NUCLEOTIDE SEQUENCE</scope>
</reference>
<dbReference type="OrthoDB" id="19606at2759"/>
<sequence length="103" mass="10809">GMLMCRRLLLIAAAITASIEAGSASYHPGISSDYSGYPGFPVYPAVTSSETSSSVTVTPTTSLENVCRPSEYQCGTGSCVAQDKYCDGENDCGDNSDEPKYCT</sequence>
<feature type="disulfide bond" evidence="3">
    <location>
        <begin position="67"/>
        <end position="79"/>
    </location>
</feature>
<feature type="disulfide bond" evidence="3">
    <location>
        <begin position="74"/>
        <end position="92"/>
    </location>
</feature>
<name>A0A6V7GVC5_9HYME</name>
<feature type="non-terminal residue" evidence="5">
    <location>
        <position position="1"/>
    </location>
</feature>
<keyword evidence="6" id="KW-1185">Reference proteome</keyword>
<keyword evidence="1 3" id="KW-1015">Disulfide bond</keyword>
<keyword evidence="2" id="KW-0325">Glycoprotein</keyword>
<dbReference type="InterPro" id="IPR002172">
    <property type="entry name" value="LDrepeatLR_classA_rpt"/>
</dbReference>
<dbReference type="Pfam" id="PF00057">
    <property type="entry name" value="Ldl_recept_a"/>
    <property type="match status" value="1"/>
</dbReference>
<dbReference type="CDD" id="cd00112">
    <property type="entry name" value="LDLa"/>
    <property type="match status" value="1"/>
</dbReference>
<evidence type="ECO:0000313" key="5">
    <source>
        <dbReference type="EMBL" id="CAD1469248.1"/>
    </source>
</evidence>
<dbReference type="Gene3D" id="4.10.400.10">
    <property type="entry name" value="Low-density Lipoprotein Receptor"/>
    <property type="match status" value="1"/>
</dbReference>
<proteinExistence type="predicted"/>
<feature type="signal peptide" evidence="4">
    <location>
        <begin position="1"/>
        <end position="24"/>
    </location>
</feature>
<accession>A0A6V7GVC5</accession>
<dbReference type="Proteomes" id="UP000752696">
    <property type="component" value="Unassembled WGS sequence"/>
</dbReference>
<keyword evidence="4" id="KW-0732">Signal</keyword>
<evidence type="ECO:0000313" key="6">
    <source>
        <dbReference type="Proteomes" id="UP000752696"/>
    </source>
</evidence>
<dbReference type="InterPro" id="IPR036055">
    <property type="entry name" value="LDL_receptor-like_sf"/>
</dbReference>
<dbReference type="SUPFAM" id="SSF57424">
    <property type="entry name" value="LDL receptor-like module"/>
    <property type="match status" value="1"/>
</dbReference>
<dbReference type="FunFam" id="4.10.400.10:FF:000065">
    <property type="entry name" value="Transmembrane protease serine 7"/>
    <property type="match status" value="1"/>
</dbReference>
<dbReference type="AlphaFoldDB" id="A0A6V7GVC5"/>
<protein>
    <submittedName>
        <fullName evidence="5">Uncharacterized protein</fullName>
    </submittedName>
</protein>
<evidence type="ECO:0000256" key="3">
    <source>
        <dbReference type="PROSITE-ProRule" id="PRU00124"/>
    </source>
</evidence>
<organism evidence="5 6">
    <name type="scientific">Heterotrigona itama</name>
    <dbReference type="NCBI Taxonomy" id="395501"/>
    <lineage>
        <taxon>Eukaryota</taxon>
        <taxon>Metazoa</taxon>
        <taxon>Ecdysozoa</taxon>
        <taxon>Arthropoda</taxon>
        <taxon>Hexapoda</taxon>
        <taxon>Insecta</taxon>
        <taxon>Pterygota</taxon>
        <taxon>Neoptera</taxon>
        <taxon>Endopterygota</taxon>
        <taxon>Hymenoptera</taxon>
        <taxon>Apocrita</taxon>
        <taxon>Aculeata</taxon>
        <taxon>Apoidea</taxon>
        <taxon>Anthophila</taxon>
        <taxon>Apidae</taxon>
        <taxon>Heterotrigona</taxon>
    </lineage>
</organism>
<comment type="caution">
    <text evidence="3">Lacks conserved residue(s) required for the propagation of feature annotation.</text>
</comment>
<feature type="chain" id="PRO_5028323273" evidence="4">
    <location>
        <begin position="25"/>
        <end position="103"/>
    </location>
</feature>
<evidence type="ECO:0000256" key="1">
    <source>
        <dbReference type="ARBA" id="ARBA00023157"/>
    </source>
</evidence>
<dbReference type="InterPro" id="IPR023415">
    <property type="entry name" value="LDLR_class-A_CS"/>
</dbReference>
<comment type="caution">
    <text evidence="5">The sequence shown here is derived from an EMBL/GenBank/DDBJ whole genome shotgun (WGS) entry which is preliminary data.</text>
</comment>
<feature type="non-terminal residue" evidence="5">
    <location>
        <position position="103"/>
    </location>
</feature>
<evidence type="ECO:0000256" key="4">
    <source>
        <dbReference type="SAM" id="SignalP"/>
    </source>
</evidence>